<evidence type="ECO:0000256" key="3">
    <source>
        <dbReference type="ARBA" id="ARBA00006220"/>
    </source>
</evidence>
<dbReference type="AlphaFoldDB" id="A0A8H7FAL8"/>
<evidence type="ECO:0000313" key="18">
    <source>
        <dbReference type="Proteomes" id="UP000629468"/>
    </source>
</evidence>
<dbReference type="InterPro" id="IPR008162">
    <property type="entry name" value="Pyrophosphatase"/>
</dbReference>
<dbReference type="GO" id="GO:0004427">
    <property type="term" value="F:inorganic diphosphate phosphatase activity"/>
    <property type="evidence" value="ECO:0007669"/>
    <property type="project" value="UniProtKB-EC"/>
</dbReference>
<dbReference type="PROSITE" id="PS00387">
    <property type="entry name" value="PPASE"/>
    <property type="match status" value="1"/>
</dbReference>
<evidence type="ECO:0000256" key="7">
    <source>
        <dbReference type="ARBA" id="ARBA00022701"/>
    </source>
</evidence>
<keyword evidence="7" id="KW-0493">Microtubule</keyword>
<evidence type="ECO:0000256" key="5">
    <source>
        <dbReference type="ARBA" id="ARBA00012146"/>
    </source>
</evidence>
<keyword evidence="8" id="KW-0479">Metal-binding</keyword>
<dbReference type="GO" id="GO:0007020">
    <property type="term" value="P:microtubule nucleation"/>
    <property type="evidence" value="ECO:0007669"/>
    <property type="project" value="UniProtKB-ARBA"/>
</dbReference>
<dbReference type="GO" id="GO:0006796">
    <property type="term" value="P:phosphate-containing compound metabolic process"/>
    <property type="evidence" value="ECO:0007669"/>
    <property type="project" value="InterPro"/>
</dbReference>
<evidence type="ECO:0000256" key="11">
    <source>
        <dbReference type="ARBA" id="ARBA00023212"/>
    </source>
</evidence>
<dbReference type="Pfam" id="PF00719">
    <property type="entry name" value="Pyrophosphatase"/>
    <property type="match status" value="1"/>
</dbReference>
<keyword evidence="9" id="KW-0378">Hydrolase</keyword>
<keyword evidence="6" id="KW-0963">Cytoplasm</keyword>
<accession>A0A8H7FAL8</accession>
<comment type="similarity">
    <text evidence="4">Belongs to the TUBGCP family.</text>
</comment>
<dbReference type="GO" id="GO:0005816">
    <property type="term" value="C:spindle pole body"/>
    <property type="evidence" value="ECO:0007669"/>
    <property type="project" value="UniProtKB-ARBA"/>
</dbReference>
<evidence type="ECO:0000256" key="9">
    <source>
        <dbReference type="ARBA" id="ARBA00022801"/>
    </source>
</evidence>
<feature type="domain" description="Gamma tubulin complex component protein N-terminal" evidence="16">
    <location>
        <begin position="19"/>
        <end position="272"/>
    </location>
</feature>
<evidence type="ECO:0000259" key="15">
    <source>
        <dbReference type="Pfam" id="PF04130"/>
    </source>
</evidence>
<comment type="cofactor">
    <cofactor evidence="1">
        <name>Mg(2+)</name>
        <dbReference type="ChEBI" id="CHEBI:18420"/>
    </cofactor>
</comment>
<evidence type="ECO:0000256" key="12">
    <source>
        <dbReference type="ARBA" id="ARBA00032535"/>
    </source>
</evidence>
<dbReference type="SUPFAM" id="SSF50324">
    <property type="entry name" value="Inorganic pyrophosphatase"/>
    <property type="match status" value="1"/>
</dbReference>
<keyword evidence="10" id="KW-0460">Magnesium</keyword>
<dbReference type="InterPro" id="IPR036649">
    <property type="entry name" value="Pyrophosphatase_sf"/>
</dbReference>
<dbReference type="PANTHER" id="PTHR10286">
    <property type="entry name" value="INORGANIC PYROPHOSPHATASE"/>
    <property type="match status" value="1"/>
</dbReference>
<evidence type="ECO:0000256" key="13">
    <source>
        <dbReference type="ARBA" id="ARBA00040300"/>
    </source>
</evidence>
<evidence type="ECO:0000256" key="4">
    <source>
        <dbReference type="ARBA" id="ARBA00010337"/>
    </source>
</evidence>
<evidence type="ECO:0000256" key="8">
    <source>
        <dbReference type="ARBA" id="ARBA00022723"/>
    </source>
</evidence>
<dbReference type="InterPro" id="IPR042241">
    <property type="entry name" value="GCP_C_sf"/>
</dbReference>
<reference evidence="17 18" key="1">
    <citation type="journal article" name="Sci. Rep.">
        <title>Telomere-to-telomere assembled and centromere annotated genomes of the two main subspecies of the button mushroom Agaricus bisporus reveal especially polymorphic chromosome ends.</title>
        <authorList>
            <person name="Sonnenberg A.S.M."/>
            <person name="Sedaghat-Telgerd N."/>
            <person name="Lavrijssen B."/>
            <person name="Ohm R.A."/>
            <person name="Hendrickx P.M."/>
            <person name="Scholtmeijer K."/>
            <person name="Baars J.J.P."/>
            <person name="van Peer A."/>
        </authorList>
    </citation>
    <scope>NUCLEOTIDE SEQUENCE [LARGE SCALE GENOMIC DNA]</scope>
    <source>
        <strain evidence="17 18">H119_p4</strain>
    </source>
</reference>
<dbReference type="CDD" id="cd00412">
    <property type="entry name" value="pyrophosphatase"/>
    <property type="match status" value="1"/>
</dbReference>
<dbReference type="InterPro" id="IPR041470">
    <property type="entry name" value="GCP_N"/>
</dbReference>
<evidence type="ECO:0000256" key="14">
    <source>
        <dbReference type="ARBA" id="ARBA00047820"/>
    </source>
</evidence>
<comment type="similarity">
    <text evidence="3">Belongs to the PPase family.</text>
</comment>
<dbReference type="GO" id="GO:0043015">
    <property type="term" value="F:gamma-tubulin binding"/>
    <property type="evidence" value="ECO:0007669"/>
    <property type="project" value="InterPro"/>
</dbReference>
<comment type="catalytic activity">
    <reaction evidence="14">
        <text>diphosphate + H2O = 2 phosphate + H(+)</text>
        <dbReference type="Rhea" id="RHEA:24576"/>
        <dbReference type="ChEBI" id="CHEBI:15377"/>
        <dbReference type="ChEBI" id="CHEBI:15378"/>
        <dbReference type="ChEBI" id="CHEBI:33019"/>
        <dbReference type="ChEBI" id="CHEBI:43474"/>
        <dbReference type="EC" id="3.6.1.1"/>
    </reaction>
</comment>
<organism evidence="17 18">
    <name type="scientific">Agaricus bisporus var. burnettii</name>
    <dbReference type="NCBI Taxonomy" id="192524"/>
    <lineage>
        <taxon>Eukaryota</taxon>
        <taxon>Fungi</taxon>
        <taxon>Dikarya</taxon>
        <taxon>Basidiomycota</taxon>
        <taxon>Agaricomycotina</taxon>
        <taxon>Agaricomycetes</taxon>
        <taxon>Agaricomycetidae</taxon>
        <taxon>Agaricales</taxon>
        <taxon>Agaricineae</taxon>
        <taxon>Agaricaceae</taxon>
        <taxon>Agaricus</taxon>
    </lineage>
</organism>
<evidence type="ECO:0000259" key="16">
    <source>
        <dbReference type="Pfam" id="PF17681"/>
    </source>
</evidence>
<evidence type="ECO:0000256" key="10">
    <source>
        <dbReference type="ARBA" id="ARBA00022842"/>
    </source>
</evidence>
<dbReference type="Pfam" id="PF17681">
    <property type="entry name" value="GCP_N_terminal"/>
    <property type="match status" value="1"/>
</dbReference>
<dbReference type="Gene3D" id="3.90.80.10">
    <property type="entry name" value="Inorganic pyrophosphatase"/>
    <property type="match status" value="1"/>
</dbReference>
<comment type="caution">
    <text evidence="17">The sequence shown here is derived from an EMBL/GenBank/DDBJ whole genome shotgun (WGS) entry which is preliminary data.</text>
</comment>
<evidence type="ECO:0000256" key="6">
    <source>
        <dbReference type="ARBA" id="ARBA00022490"/>
    </source>
</evidence>
<dbReference type="Gene3D" id="1.20.120.1900">
    <property type="entry name" value="Gamma-tubulin complex, C-terminal domain"/>
    <property type="match status" value="1"/>
</dbReference>
<gene>
    <name evidence="17" type="ORF">Agabi119p4_278</name>
</gene>
<dbReference type="EC" id="3.6.1.1" evidence="5"/>
<protein>
    <recommendedName>
        <fullName evidence="13">Inorganic pyrophosphatase</fullName>
        <ecNumber evidence="5">3.6.1.1</ecNumber>
    </recommendedName>
    <alternativeName>
        <fullName evidence="12">Pyrophosphate phospho-hydrolase</fullName>
    </alternativeName>
</protein>
<sequence>MVHGYLEWNGRRGHGSDATLNPAFAPLLHPGEQQALQSLALIASRYRHIKAASDRLSWSSSRYICALCATLRLILRDEYESLVVETEAKVLGRDPILVANGAFVPLSSIRALFSEWDAPLAALVDIVDQLEAEKQWTPGPLIDLLLLRARTGVHRIASIISRLSVAVQRVWRSQITAFIVHGSISSTDPLASQNYALTDGVLPSCISPQSRDSIQYVGRAVATVKAAKWQKQLPAVLASKHTELLESVLPEDQHAFDRVLSQIRVNVSEWLWMNVLTRQDVEEAVDSLGNYFLLRNGEFSLALIREIERLKVSRLTRQSGPVSVIRERDLNLALLRASLGTTAQQDPALARLRFSLPSGPLRPLFPSPAAPDISSTQFVSADWSPFHSHLLGTPLLLSYSISWPLDLFLDETDLATYSSLFCFLSALRKNHTRIHACWTSLSNAQRARRRWTGLGEGGTVEDLEARKNLLRCGWGIVRDMGWFLDTLLGYIMTDVVDVEFRKLKEQLGKGTGSASNIHRPPGEEDYLDFTSLRTIHTAYLDRLQNGCLLNNTGFTSILQSILESCEQFVAQVERWGGDVLPALLFEGSLRSGNEQVGALVQERWRSVSQLNQTLRHHLVSFYEQLTDMTSQQGFSIGIDGSKSMMMNASIANQSLVQGGLKNLGSTEAQTRRHVERLLLRLDFNGEFSAPKSTVGHASGKGVLAEGGIVDAIKFVCELYLLGWQLPKRPTSQACNTRASDRRGKMAGLSPAVQLAAKSFRITSCQQNNFPISRLNQHLRFLSSSSSSTMSSQYTTRLIGAPNTLEHRVFIEQNGSVVSSFHDIPLFADQSNGILNMIVEVPRWTNAKLEISKEESFNPIKQDIRKGRLRYVRNCFPHHGYIWNYGAFPQTWEDPSQSHAETKAKGDNDPLDVCEIGEQVGQVGQVKQVKVLGIMALLDEGETDWKVIVVDVTDPLASKLNDIEDVERHLPGLIRATNEWFRIYKIPDGKPENTFAFSGEAKNKKYATEIIHECHEAWRRLITGETPAKTPSYDLSIRNITIANSPGFVRRDDPSYTSLPPDSRKPPVPIDSSISKWFYISSAQV</sequence>
<dbReference type="GO" id="GO:0005737">
    <property type="term" value="C:cytoplasm"/>
    <property type="evidence" value="ECO:0007669"/>
    <property type="project" value="InterPro"/>
</dbReference>
<evidence type="ECO:0000256" key="1">
    <source>
        <dbReference type="ARBA" id="ARBA00001946"/>
    </source>
</evidence>
<keyword evidence="11" id="KW-0206">Cytoskeleton</keyword>
<name>A0A8H7FAL8_AGABI</name>
<feature type="domain" description="Gamma tubulin complex component C-terminal" evidence="15">
    <location>
        <begin position="287"/>
        <end position="685"/>
    </location>
</feature>
<evidence type="ECO:0000313" key="17">
    <source>
        <dbReference type="EMBL" id="KAF7784113.1"/>
    </source>
</evidence>
<dbReference type="FunFam" id="3.90.80.10:FF:000004">
    <property type="entry name" value="Inorganic pyrophosphatase"/>
    <property type="match status" value="1"/>
</dbReference>
<dbReference type="Pfam" id="PF04130">
    <property type="entry name" value="GCP_C_terminal"/>
    <property type="match status" value="1"/>
</dbReference>
<proteinExistence type="inferred from homology"/>
<dbReference type="EMBL" id="JABXXO010000001">
    <property type="protein sequence ID" value="KAF7784113.1"/>
    <property type="molecule type" value="Genomic_DNA"/>
</dbReference>
<dbReference type="GO" id="GO:0000287">
    <property type="term" value="F:magnesium ion binding"/>
    <property type="evidence" value="ECO:0007669"/>
    <property type="project" value="InterPro"/>
</dbReference>
<dbReference type="InterPro" id="IPR040457">
    <property type="entry name" value="GCP_C"/>
</dbReference>
<dbReference type="Proteomes" id="UP000629468">
    <property type="component" value="Unassembled WGS sequence"/>
</dbReference>
<dbReference type="GO" id="GO:0005874">
    <property type="term" value="C:microtubule"/>
    <property type="evidence" value="ECO:0007669"/>
    <property type="project" value="UniProtKB-KW"/>
</dbReference>
<evidence type="ECO:0000256" key="2">
    <source>
        <dbReference type="ARBA" id="ARBA00004245"/>
    </source>
</evidence>
<comment type="subcellular location">
    <subcellularLocation>
        <location evidence="2">Cytoplasm</location>
        <location evidence="2">Cytoskeleton</location>
    </subcellularLocation>
</comment>
<dbReference type="GO" id="GO:0000930">
    <property type="term" value="C:gamma-tubulin complex"/>
    <property type="evidence" value="ECO:0007669"/>
    <property type="project" value="UniProtKB-ARBA"/>
</dbReference>